<dbReference type="Pfam" id="PF01477">
    <property type="entry name" value="PLAT"/>
    <property type="match status" value="15"/>
</dbReference>
<feature type="domain" description="PLAT" evidence="2">
    <location>
        <begin position="6"/>
        <end position="125"/>
    </location>
</feature>
<feature type="domain" description="PLAT" evidence="2">
    <location>
        <begin position="400"/>
        <end position="515"/>
    </location>
</feature>
<dbReference type="PANTHER" id="PTHR45901">
    <property type="entry name" value="PROTEIN CBG12474"/>
    <property type="match status" value="1"/>
</dbReference>
<comment type="caution">
    <text evidence="3">The sequence shown here is derived from an EMBL/GenBank/DDBJ whole genome shotgun (WGS) entry which is preliminary data.</text>
</comment>
<feature type="domain" description="PLAT" evidence="2">
    <location>
        <begin position="273"/>
        <end position="387"/>
    </location>
</feature>
<feature type="domain" description="PLAT" evidence="2">
    <location>
        <begin position="1872"/>
        <end position="1988"/>
    </location>
</feature>
<sequence length="1993" mass="229290">MYYLVTTYEIIVYTGGKRNAGTDSQVYVTLFGKNGKKTGKIHLQNSNNKDPFERNQADKFHVQGEYIGELIKLRIEHDNSGLLSGWFLDRIVVTDLNDSKTKYTATCNKWLAKDEDDKQISRELILTKQASGIKTKNQYKITIYTGNKKGAGTDANVFITLYGNLGETGAIMLDSKKKNFEVGQKDEFTIECPIVGELNKILIAHNNKGLAAGWFLDRVLIEDLNNNHTYEFPCYKWLAKDEDDKQISRFLFPKKSTNYEKEPTTAIFTDVGISYTITVYTGNKTNAGTDARVYIVMHGKNSSSSKIFLNNGKFEKKSIDKFTIDVPINLSPLTTLDIGHDNSGVGSGWYLDKVIVECPSTGIKQTFPCNNWLADNEGDKRIERRLKEDLSLRETNPPAIPWYIWIYTSDKKGAGTNGQVNLVLYGYNGKSKTIKLERKSDTFQQGHCDQFATDIHDIGIPFKLRVNLNNYNLSTSWHLDRIEMQNLKTNQQYTFHCGRWLSKIEDDKQIIRELPAEGSGISRPLPIIKYIVDVYTGNKTGAGTDANVFINIYDECGDTGVRYLEYSLKNKDKFEQNQVDSFIIEAVLLKQIRKIRIGHDGTGSHSGWFLNKVVIRQDDQRSEPTTFICNRWFAVDEDDGKIVRELTLTQHLDKITYNIKIKTGDIFQAGTDADVHLKIFGEKGNTDRIQLRTTNNTRDQFERGQIDNFTFEIYDLGKIEHILIGHNGKNPSAGWFLDWIEINVPIRHELYRFTCNRWLDKKEGDGKIELDLKPSDINKKPTLIPYEVTVFTGDKAGAGTDAKVFIQIYGSYGKTEEIVLSNRSDSFERKSVDQFKIETPDIGPIQKIRIGHHSENFGASWYLEKVLIQRYLTFKSDQLKHLKQINTSNPNVEEYWFICRQWFDKDQGDKQTIRELLPTIYEHDNVISNKKEVTYLVHVFTGDKSGAGTDANVFLTIYGQNKDSGERQLIKSKTNSNRFERKQEDIFEIKSLPLGRLTKIKIRHDNKGLSSAWYLDRIEIADPDTGFRYHFICEKWLAVDEGDKMLSREIYASENTSHHLSSVCQITTYRINVITSDKFGSGTNGKVYIIIFGELNNTGKISLVTSKTNKDPFEKGHKDLFEIETIDIGQPKKIIIGHDDSGFASDWLLERVEIDIPKLGHTWIFPCGKRIRKTTNNVQAEVELYPIEMSTGIKTSYVPYEIKVYTSKLSGAGTDANVYIQIYGLKKSTDQVMLRNTTDRQGKFYMGSIDTFIHELEDVGDSIEKIRIGHDNHGFDTAWHLDRVEIRRLIKGQKTKRYVFRCNCWLAKDKDDGSIVRELIPENFIEEKFIKKYLVDVYTGDKSGSSTDANVFLTIYGDKNDTDEHELKYSQTNKNKFERNQIDRFIIENNDLGNIYKLKIRHDNSGMLADWFLEKIEIKDEKQTYIFNCKQWLAMDKNDSKLERIFYEKKYQDLMNGTKSVSHTTEKFIPYIVKIKTGEASDAGTSANVFIRLIGSKDRQTPMMRLEVTHRRYFEPGKIETFPLQELDIGDIEMVEIEHNGNTLADSWFLDSVIVEMPTKGRTFYFVCNDWLSKCKGDGKTKRILKVQGLNNISVRPLLPYVVKIYTGHMENAGCDCDVSLRLFGMLGSSSEYMIRKQGGNFEQSAVDMFQCEFEDVGKPIKLRVAIFPKSIHGRNHWYLEKIQLIKHAKQNINEETYSFVLNNWIGHGTDYYFDIPYYINQCDSFISNGIVQYEIVVVTSDLQNAGTTQHGWIIIEGNKNRSEKFLMKNTVHQRILQRGQTNTFTFGCQPLGELRRIILGHQEQHEHLFKTHEDDGTMWHVSHITITDLSTGIKYEFPVQQWITINNDGDIFDYMNNREYFITQEHLRRVIKYKIIVHKGYVSGASTDTDVSIILYGTLGNTDSVILKKNNQNLFELDGVDEYVIECSELGKLTKLHVEHHKSMLSSECFLDQIEVINMNTNEKVLFPCKQNFGTQYNDHEIQRDLLPIYTS</sequence>
<evidence type="ECO:0000313" key="3">
    <source>
        <dbReference type="EMBL" id="CAF3930338.1"/>
    </source>
</evidence>
<evidence type="ECO:0000259" key="2">
    <source>
        <dbReference type="PROSITE" id="PS50095"/>
    </source>
</evidence>
<accession>A0A819JHV3</accession>
<dbReference type="PROSITE" id="PS50095">
    <property type="entry name" value="PLAT"/>
    <property type="match status" value="15"/>
</dbReference>
<protein>
    <recommendedName>
        <fullName evidence="2">PLAT domain-containing protein</fullName>
    </recommendedName>
</protein>
<gene>
    <name evidence="3" type="ORF">JBS370_LOCUS22421</name>
</gene>
<dbReference type="PANTHER" id="PTHR45901:SF3">
    <property type="entry name" value="LIPOXYGENASE HOMOLOGY DOMAIN-CONTAINING PROTEIN 1"/>
    <property type="match status" value="1"/>
</dbReference>
<dbReference type="InterPro" id="IPR001024">
    <property type="entry name" value="PLAT/LH2_dom"/>
</dbReference>
<proteinExistence type="predicted"/>
<feature type="domain" description="PLAT" evidence="2">
    <location>
        <begin position="1331"/>
        <end position="1447"/>
    </location>
</feature>
<dbReference type="CDD" id="cd00113">
    <property type="entry name" value="PLAT"/>
    <property type="match status" value="1"/>
</dbReference>
<organism evidence="3 4">
    <name type="scientific">Rotaria sordida</name>
    <dbReference type="NCBI Taxonomy" id="392033"/>
    <lineage>
        <taxon>Eukaryota</taxon>
        <taxon>Metazoa</taxon>
        <taxon>Spiralia</taxon>
        <taxon>Gnathifera</taxon>
        <taxon>Rotifera</taxon>
        <taxon>Eurotatoria</taxon>
        <taxon>Bdelloidea</taxon>
        <taxon>Philodinida</taxon>
        <taxon>Philodinidae</taxon>
        <taxon>Rotaria</taxon>
    </lineage>
</organism>
<feature type="domain" description="PLAT" evidence="2">
    <location>
        <begin position="1599"/>
        <end position="1720"/>
    </location>
</feature>
<feature type="domain" description="PLAT" evidence="2">
    <location>
        <begin position="528"/>
        <end position="647"/>
    </location>
</feature>
<reference evidence="3" key="1">
    <citation type="submission" date="2021-02" db="EMBL/GenBank/DDBJ databases">
        <authorList>
            <person name="Nowell W R."/>
        </authorList>
    </citation>
    <scope>NUCLEOTIDE SEQUENCE</scope>
</reference>
<dbReference type="InterPro" id="IPR036392">
    <property type="entry name" value="PLAT/LH2_dom_sf"/>
</dbReference>
<feature type="domain" description="PLAT" evidence="2">
    <location>
        <begin position="1732"/>
        <end position="1858"/>
    </location>
</feature>
<dbReference type="Gene3D" id="2.40.180.10">
    <property type="entry name" value="Catalase core domain"/>
    <property type="match status" value="9"/>
</dbReference>
<dbReference type="CDD" id="cd01756">
    <property type="entry name" value="PLAT_repeat"/>
    <property type="match status" value="10"/>
</dbReference>
<feature type="domain" description="PLAT" evidence="2">
    <location>
        <begin position="655"/>
        <end position="773"/>
    </location>
</feature>
<dbReference type="SUPFAM" id="SSF49723">
    <property type="entry name" value="Lipase/lipooxygenase domain (PLAT/LH2 domain)"/>
    <property type="match status" value="15"/>
</dbReference>
<dbReference type="EMBL" id="CAJOBD010003129">
    <property type="protein sequence ID" value="CAF3930338.1"/>
    <property type="molecule type" value="Genomic_DNA"/>
</dbReference>
<name>A0A819JHV3_9BILA</name>
<feature type="domain" description="PLAT" evidence="2">
    <location>
        <begin position="933"/>
        <end position="1051"/>
    </location>
</feature>
<dbReference type="InterPro" id="IPR052970">
    <property type="entry name" value="Inner_ear_hair_cell_LOXHD"/>
</dbReference>
<dbReference type="SMART" id="SM00308">
    <property type="entry name" value="LH2"/>
    <property type="match status" value="12"/>
</dbReference>
<evidence type="ECO:0000313" key="4">
    <source>
        <dbReference type="Proteomes" id="UP000663836"/>
    </source>
</evidence>
<feature type="domain" description="PLAT" evidence="2">
    <location>
        <begin position="1067"/>
        <end position="1185"/>
    </location>
</feature>
<dbReference type="Gene3D" id="2.60.60.20">
    <property type="entry name" value="PLAT/LH2 domain"/>
    <property type="match status" value="6"/>
</dbReference>
<feature type="domain" description="PLAT" evidence="2">
    <location>
        <begin position="1198"/>
        <end position="1320"/>
    </location>
</feature>
<feature type="domain" description="PLAT" evidence="2">
    <location>
        <begin position="137"/>
        <end position="252"/>
    </location>
</feature>
<feature type="domain" description="PLAT" evidence="2">
    <location>
        <begin position="784"/>
        <end position="917"/>
    </location>
</feature>
<feature type="domain" description="PLAT" evidence="2">
    <location>
        <begin position="1469"/>
        <end position="1586"/>
    </location>
</feature>
<evidence type="ECO:0000256" key="1">
    <source>
        <dbReference type="PROSITE-ProRule" id="PRU00152"/>
    </source>
</evidence>
<dbReference type="Proteomes" id="UP000663836">
    <property type="component" value="Unassembled WGS sequence"/>
</dbReference>
<comment type="caution">
    <text evidence="1">Lacks conserved residue(s) required for the propagation of feature annotation.</text>
</comment>